<feature type="region of interest" description="Disordered" evidence="12">
    <location>
        <begin position="872"/>
        <end position="897"/>
    </location>
</feature>
<accession>A0A8T2LDE8</accession>
<evidence type="ECO:0000256" key="4">
    <source>
        <dbReference type="ARBA" id="ARBA00022729"/>
    </source>
</evidence>
<dbReference type="Gene3D" id="3.40.50.2300">
    <property type="match status" value="2"/>
</dbReference>
<dbReference type="GO" id="GO:0004930">
    <property type="term" value="F:G protein-coupled receptor activity"/>
    <property type="evidence" value="ECO:0007669"/>
    <property type="project" value="UniProtKB-KW"/>
</dbReference>
<evidence type="ECO:0000256" key="11">
    <source>
        <dbReference type="ARBA" id="ARBA00038492"/>
    </source>
</evidence>
<feature type="transmembrane region" description="Helical" evidence="13">
    <location>
        <begin position="672"/>
        <end position="697"/>
    </location>
</feature>
<dbReference type="GO" id="GO:0005886">
    <property type="term" value="C:plasma membrane"/>
    <property type="evidence" value="ECO:0007669"/>
    <property type="project" value="UniProtKB-SubCell"/>
</dbReference>
<evidence type="ECO:0000256" key="9">
    <source>
        <dbReference type="ARBA" id="ARBA00023180"/>
    </source>
</evidence>
<comment type="caution">
    <text evidence="15">The sequence shown here is derived from an EMBL/GenBank/DDBJ whole genome shotgun (WGS) entry which is preliminary data.</text>
</comment>
<evidence type="ECO:0000256" key="2">
    <source>
        <dbReference type="ARBA" id="ARBA00022475"/>
    </source>
</evidence>
<feature type="transmembrane region" description="Helical" evidence="13">
    <location>
        <begin position="793"/>
        <end position="814"/>
    </location>
</feature>
<evidence type="ECO:0000256" key="7">
    <source>
        <dbReference type="ARBA" id="ARBA00023136"/>
    </source>
</evidence>
<dbReference type="OrthoDB" id="425344at2759"/>
<dbReference type="SUPFAM" id="SSF53822">
    <property type="entry name" value="Periplasmic binding protein-like I"/>
    <property type="match status" value="1"/>
</dbReference>
<dbReference type="PANTHER" id="PTHR24061:SF506">
    <property type="entry name" value="G-PROTEIN COUPLED RECEPTOR FAMILY C GROUP 6 MEMBER A-LIKE PRECURSOR"/>
    <property type="match status" value="1"/>
</dbReference>
<keyword evidence="9" id="KW-0325">Glycoprotein</keyword>
<proteinExistence type="inferred from homology"/>
<dbReference type="FunFam" id="3.40.50.2300:FF:000016">
    <property type="entry name" value="Taste 1 receptor member 2"/>
    <property type="match status" value="1"/>
</dbReference>
<dbReference type="InterPro" id="IPR017978">
    <property type="entry name" value="GPCR_3_C"/>
</dbReference>
<evidence type="ECO:0000256" key="5">
    <source>
        <dbReference type="ARBA" id="ARBA00022989"/>
    </source>
</evidence>
<evidence type="ECO:0000259" key="14">
    <source>
        <dbReference type="PROSITE" id="PS50259"/>
    </source>
</evidence>
<evidence type="ECO:0000256" key="8">
    <source>
        <dbReference type="ARBA" id="ARBA00023170"/>
    </source>
</evidence>
<keyword evidence="2" id="KW-1003">Cell membrane</keyword>
<dbReference type="AlphaFoldDB" id="A0A8T2LDE8"/>
<dbReference type="PROSITE" id="PS00980">
    <property type="entry name" value="G_PROTEIN_RECEP_F3_2"/>
    <property type="match status" value="1"/>
</dbReference>
<feature type="transmembrane region" description="Helical" evidence="13">
    <location>
        <begin position="709"/>
        <end position="732"/>
    </location>
</feature>
<dbReference type="Gene3D" id="2.10.50.30">
    <property type="entry name" value="GPCR, family 3, nine cysteines domain"/>
    <property type="match status" value="1"/>
</dbReference>
<dbReference type="Pfam" id="PF00003">
    <property type="entry name" value="7tm_3"/>
    <property type="match status" value="1"/>
</dbReference>
<sequence length="932" mass="104260">MTTDDEDVRREQNYQKATSAGINWSRKPPNDFSASVLSSPELQLISVIWGEMLLWLYIVISGTVLWVDFGTGCDYSVNKCGAWSDGDVQIGVLSTCFSKVENVGYREQPDAYNCSGFSVGTLVRMLAIIHTIDTINNSSFLPGVRLGYYICDTCSDASRAIQSTEHMLATNGSWFGQCALNQMPRVKVIIGPRYSEVALIVARLLALYMVPQISTSASAEALSDRQRFPAFLRTVPSDIHQTKALAKLMSHFKWDWVGVVYGDDDYGQNAFQGFVADAQVENVCVAFKERLPYNLNSMDIDTKIRELANKIRNSSAKVVLLILKEELVRKLFDKMIQQNISRTWIASDSWSMSQETAQMDGINQVGNILGFSFITGPNPGFEEYLQDLSIPPGAENKFIEQYKQMGASKDYLTTTVNIRTAYGERMAVLSIAHALKKLLKCNETACAGDTNFPPWMLLKELKNIRFTLEDQTFYYDKLGSFNSGYDLINWERNMSNGQRQFDVIGHYSNETIQINPGKPLDWGNTNNTIPVSTCSKACQAGTAKQLSKTSCCYNCTECLEGTYSNMTNALNCLPCENGTWSLKGSTNCSAKREVYWEWTGAQAIVLLTFSLIGFLFLFINLIIYCVYRGSPVINQAGGYICIPIMVGLALSYVSVILFIGKPDLHICMARQVLYALGFALTISCILVKALRTFLAFLPQYGQPRVKKVYHPPVLITCGTLLQVLICVFSLIYDPPSVKPETNNQTMEIMFQCKEGSGKGFPSMLVYNALLALICFALAFKGRKVPQRFNETGHIILSMLIYLFVWVCFIPVYAANIPERYSIQAAAILVSTYGIIFCHFTPKWYMALCKKKEEVTVEAYIARACNNRFSVDSGMSNTSGTPESLRSKTGSQTTMNSNDTGVCSTECRVFVLNVENSSNKHPTMRRRLRRRSI</sequence>
<dbReference type="InterPro" id="IPR017979">
    <property type="entry name" value="GPCR_3_CS"/>
</dbReference>
<feature type="transmembrane region" description="Helical" evidence="13">
    <location>
        <begin position="820"/>
        <end position="841"/>
    </location>
</feature>
<dbReference type="InterPro" id="IPR000337">
    <property type="entry name" value="GPCR_3"/>
</dbReference>
<dbReference type="EMBL" id="JAICCE010000014">
    <property type="protein sequence ID" value="KAG9268857.1"/>
    <property type="molecule type" value="Genomic_DNA"/>
</dbReference>
<dbReference type="PANTHER" id="PTHR24061">
    <property type="entry name" value="CALCIUM-SENSING RECEPTOR-RELATED"/>
    <property type="match status" value="1"/>
</dbReference>
<keyword evidence="3 13" id="KW-0812">Transmembrane</keyword>
<evidence type="ECO:0000256" key="3">
    <source>
        <dbReference type="ARBA" id="ARBA00022692"/>
    </source>
</evidence>
<dbReference type="InterPro" id="IPR001828">
    <property type="entry name" value="ANF_lig-bd_rcpt"/>
</dbReference>
<comment type="similarity">
    <text evidence="11">Belongs to the G-protein coupled receptor 3 family. TAS1R subfamily.</text>
</comment>
<keyword evidence="7 13" id="KW-0472">Membrane</keyword>
<dbReference type="PRINTS" id="PR00248">
    <property type="entry name" value="GPCRMGR"/>
</dbReference>
<evidence type="ECO:0000313" key="16">
    <source>
        <dbReference type="Proteomes" id="UP000752171"/>
    </source>
</evidence>
<reference evidence="15 16" key="1">
    <citation type="submission" date="2021-07" db="EMBL/GenBank/DDBJ databases">
        <authorList>
            <person name="Imarazene B."/>
            <person name="Zahm M."/>
            <person name="Klopp C."/>
            <person name="Cabau C."/>
            <person name="Beille S."/>
            <person name="Jouanno E."/>
            <person name="Castinel A."/>
            <person name="Lluch J."/>
            <person name="Gil L."/>
            <person name="Kuchtly C."/>
            <person name="Lopez Roques C."/>
            <person name="Donnadieu C."/>
            <person name="Parrinello H."/>
            <person name="Journot L."/>
            <person name="Du K."/>
            <person name="Schartl M."/>
            <person name="Retaux S."/>
            <person name="Guiguen Y."/>
        </authorList>
    </citation>
    <scope>NUCLEOTIDE SEQUENCE [LARGE SCALE GENOMIC DNA]</scope>
    <source>
        <strain evidence="15">Pach_M1</strain>
        <tissue evidence="15">Testis</tissue>
    </source>
</reference>
<evidence type="ECO:0000256" key="10">
    <source>
        <dbReference type="ARBA" id="ARBA00023224"/>
    </source>
</evidence>
<feature type="domain" description="G-protein coupled receptors family 3 profile" evidence="14">
    <location>
        <begin position="602"/>
        <end position="854"/>
    </location>
</feature>
<dbReference type="GO" id="GO:0050909">
    <property type="term" value="P:sensory perception of taste"/>
    <property type="evidence" value="ECO:0007669"/>
    <property type="project" value="UniProtKB-ARBA"/>
</dbReference>
<feature type="region of interest" description="Disordered" evidence="12">
    <location>
        <begin position="1"/>
        <end position="21"/>
    </location>
</feature>
<evidence type="ECO:0000256" key="12">
    <source>
        <dbReference type="SAM" id="MobiDB-lite"/>
    </source>
</evidence>
<organism evidence="15 16">
    <name type="scientific">Astyanax mexicanus</name>
    <name type="common">Blind cave fish</name>
    <name type="synonym">Astyanax fasciatus mexicanus</name>
    <dbReference type="NCBI Taxonomy" id="7994"/>
    <lineage>
        <taxon>Eukaryota</taxon>
        <taxon>Metazoa</taxon>
        <taxon>Chordata</taxon>
        <taxon>Craniata</taxon>
        <taxon>Vertebrata</taxon>
        <taxon>Euteleostomi</taxon>
        <taxon>Actinopterygii</taxon>
        <taxon>Neopterygii</taxon>
        <taxon>Teleostei</taxon>
        <taxon>Ostariophysi</taxon>
        <taxon>Characiformes</taxon>
        <taxon>Characoidei</taxon>
        <taxon>Acestrorhamphidae</taxon>
        <taxon>Acestrorhamphinae</taxon>
        <taxon>Astyanax</taxon>
    </lineage>
</organism>
<keyword evidence="5 13" id="KW-1133">Transmembrane helix</keyword>
<dbReference type="InterPro" id="IPR038550">
    <property type="entry name" value="GPCR_3_9-Cys_sf"/>
</dbReference>
<gene>
    <name evidence="15" type="primary">GPRC6A</name>
    <name evidence="15" type="ORF">AMEX_G17883</name>
</gene>
<dbReference type="InterPro" id="IPR000068">
    <property type="entry name" value="GPCR_3_Ca_sens_rcpt-rel"/>
</dbReference>
<dbReference type="Pfam" id="PF01094">
    <property type="entry name" value="ANF_receptor"/>
    <property type="match status" value="1"/>
</dbReference>
<keyword evidence="10" id="KW-0807">Transducer</keyword>
<evidence type="ECO:0000256" key="1">
    <source>
        <dbReference type="ARBA" id="ARBA00004651"/>
    </source>
</evidence>
<protein>
    <submittedName>
        <fullName evidence="15">G-protein coupled receptor family C group 6 member A-like</fullName>
    </submittedName>
</protein>
<dbReference type="Pfam" id="PF07562">
    <property type="entry name" value="NCD3G"/>
    <property type="match status" value="1"/>
</dbReference>
<dbReference type="FunFam" id="2.10.50.30:FF:000004">
    <property type="entry name" value="Taste receptor type 1 member 3-like protein"/>
    <property type="match status" value="1"/>
</dbReference>
<feature type="transmembrane region" description="Helical" evidence="13">
    <location>
        <begin position="763"/>
        <end position="781"/>
    </location>
</feature>
<feature type="transmembrane region" description="Helical" evidence="13">
    <location>
        <begin position="639"/>
        <end position="660"/>
    </location>
</feature>
<evidence type="ECO:0000256" key="13">
    <source>
        <dbReference type="SAM" id="Phobius"/>
    </source>
</evidence>
<evidence type="ECO:0000256" key="6">
    <source>
        <dbReference type="ARBA" id="ARBA00023040"/>
    </source>
</evidence>
<keyword evidence="8 15" id="KW-0675">Receptor</keyword>
<keyword evidence="6" id="KW-0297">G-protein coupled receptor</keyword>
<dbReference type="Proteomes" id="UP000752171">
    <property type="component" value="Unassembled WGS sequence"/>
</dbReference>
<feature type="transmembrane region" description="Helical" evidence="13">
    <location>
        <begin position="603"/>
        <end position="627"/>
    </location>
</feature>
<dbReference type="InterPro" id="IPR011500">
    <property type="entry name" value="GPCR_3_9-Cys_dom"/>
</dbReference>
<name>A0A8T2LDE8_ASTMX</name>
<keyword evidence="4" id="KW-0732">Signal</keyword>
<evidence type="ECO:0000313" key="15">
    <source>
        <dbReference type="EMBL" id="KAG9268857.1"/>
    </source>
</evidence>
<comment type="subcellular location">
    <subcellularLocation>
        <location evidence="1">Cell membrane</location>
        <topology evidence="1">Multi-pass membrane protein</topology>
    </subcellularLocation>
</comment>
<dbReference type="InterPro" id="IPR028082">
    <property type="entry name" value="Peripla_BP_I"/>
</dbReference>
<dbReference type="PROSITE" id="PS50259">
    <property type="entry name" value="G_PROTEIN_RECEP_F3_4"/>
    <property type="match status" value="1"/>
</dbReference>